<evidence type="ECO:0008006" key="4">
    <source>
        <dbReference type="Google" id="ProtNLM"/>
    </source>
</evidence>
<name>A0A8K0E6J1_9ROSA</name>
<accession>A0A8K0E6J1</accession>
<comment type="caution">
    <text evidence="2">The sequence shown here is derived from an EMBL/GenBank/DDBJ whole genome shotgun (WGS) entry which is preliminary data.</text>
</comment>
<dbReference type="OrthoDB" id="75833at2759"/>
<keyword evidence="3" id="KW-1185">Reference proteome</keyword>
<reference evidence="2" key="1">
    <citation type="submission" date="2020-03" db="EMBL/GenBank/DDBJ databases">
        <title>A high-quality chromosome-level genome assembly of a woody plant with both climbing and erect habits, Rhamnella rubrinervis.</title>
        <authorList>
            <person name="Lu Z."/>
            <person name="Yang Y."/>
            <person name="Zhu X."/>
            <person name="Sun Y."/>
        </authorList>
    </citation>
    <scope>NUCLEOTIDE SEQUENCE</scope>
    <source>
        <strain evidence="2">BYM</strain>
        <tissue evidence="2">Leaf</tissue>
    </source>
</reference>
<protein>
    <recommendedName>
        <fullName evidence="4">Mesoderm development candidate 2</fullName>
    </recommendedName>
</protein>
<evidence type="ECO:0000256" key="1">
    <source>
        <dbReference type="SAM" id="MobiDB-lite"/>
    </source>
</evidence>
<dbReference type="Proteomes" id="UP000796880">
    <property type="component" value="Unassembled WGS sequence"/>
</dbReference>
<feature type="compositionally biased region" description="Basic residues" evidence="1">
    <location>
        <begin position="86"/>
        <end position="105"/>
    </location>
</feature>
<gene>
    <name evidence="2" type="ORF">FNV43_RR15432</name>
</gene>
<dbReference type="PANTHER" id="PTHR36357:SF1">
    <property type="entry name" value="OS03G0148300 PROTEIN"/>
    <property type="match status" value="1"/>
</dbReference>
<dbReference type="EMBL" id="VOIH02000007">
    <property type="protein sequence ID" value="KAF3441518.1"/>
    <property type="molecule type" value="Genomic_DNA"/>
</dbReference>
<evidence type="ECO:0000313" key="2">
    <source>
        <dbReference type="EMBL" id="KAF3441518.1"/>
    </source>
</evidence>
<dbReference type="PANTHER" id="PTHR36357">
    <property type="entry name" value="OS03G0148300 PROTEIN"/>
    <property type="match status" value="1"/>
</dbReference>
<sequence>MSHHTDVFAPNYCGSAKLTQAEAVSVIAVLMLLLMVKSPPTLAFASPKFKSPFKSFQICKPYRSHLPRSTSHSTPHLFPKWRIRKIRRGRKATNPHHRRRRRQRGGRCLERMGQKKSTPSSDFDLPPSDLSKMKLSEIQSEMMKRHSGPVFGFVKLRLGVKRTQDVVAETAMKWTKVLRTGAIEAKFMGLDLTTIMFNMENGQNIAELKEFVLSQPEAYEIKIGDQVFRRPGDPPLEEVVEKLHSQKNIKGNENERNSEEL</sequence>
<feature type="compositionally biased region" description="Low complexity" evidence="1">
    <location>
        <begin position="117"/>
        <end position="126"/>
    </location>
</feature>
<dbReference type="AlphaFoldDB" id="A0A8K0E6J1"/>
<organism evidence="2 3">
    <name type="scientific">Rhamnella rubrinervis</name>
    <dbReference type="NCBI Taxonomy" id="2594499"/>
    <lineage>
        <taxon>Eukaryota</taxon>
        <taxon>Viridiplantae</taxon>
        <taxon>Streptophyta</taxon>
        <taxon>Embryophyta</taxon>
        <taxon>Tracheophyta</taxon>
        <taxon>Spermatophyta</taxon>
        <taxon>Magnoliopsida</taxon>
        <taxon>eudicotyledons</taxon>
        <taxon>Gunneridae</taxon>
        <taxon>Pentapetalae</taxon>
        <taxon>rosids</taxon>
        <taxon>fabids</taxon>
        <taxon>Rosales</taxon>
        <taxon>Rhamnaceae</taxon>
        <taxon>rhamnoid group</taxon>
        <taxon>Rhamneae</taxon>
        <taxon>Rhamnella</taxon>
    </lineage>
</organism>
<proteinExistence type="predicted"/>
<dbReference type="Gene3D" id="3.30.70.260">
    <property type="match status" value="1"/>
</dbReference>
<feature type="region of interest" description="Disordered" evidence="1">
    <location>
        <begin position="86"/>
        <end position="126"/>
    </location>
</feature>
<evidence type="ECO:0000313" key="3">
    <source>
        <dbReference type="Proteomes" id="UP000796880"/>
    </source>
</evidence>